<dbReference type="PROSITE" id="PS50222">
    <property type="entry name" value="EF_HAND_2"/>
    <property type="match status" value="1"/>
</dbReference>
<dbReference type="AlphaFoldDB" id="A0A3M7P393"/>
<evidence type="ECO:0000313" key="3">
    <source>
        <dbReference type="Proteomes" id="UP000276133"/>
    </source>
</evidence>
<sequence length="126" mass="14223">MTKRIVIRLRVLKSKFTISSNKITALSTLRIVVIVSLHGSAQKSLINFHELATKHSYYQISSEEVALIELNDKDKEELKRAFTKYDKKSVGNIKPSEIADVFRMAGQNPTVEECNLMINEADEPGT</sequence>
<dbReference type="GO" id="GO:0005509">
    <property type="term" value="F:calcium ion binding"/>
    <property type="evidence" value="ECO:0007669"/>
    <property type="project" value="InterPro"/>
</dbReference>
<protein>
    <submittedName>
        <fullName evidence="2">Calmodulin-like isoform X2</fullName>
    </submittedName>
</protein>
<name>A0A3M7P393_BRAPC</name>
<dbReference type="Gene3D" id="1.10.238.10">
    <property type="entry name" value="EF-hand"/>
    <property type="match status" value="1"/>
</dbReference>
<proteinExistence type="predicted"/>
<dbReference type="SUPFAM" id="SSF47473">
    <property type="entry name" value="EF-hand"/>
    <property type="match status" value="1"/>
</dbReference>
<dbReference type="EMBL" id="REGN01013742">
    <property type="protein sequence ID" value="RMZ93528.1"/>
    <property type="molecule type" value="Genomic_DNA"/>
</dbReference>
<evidence type="ECO:0000313" key="2">
    <source>
        <dbReference type="EMBL" id="RMZ93528.1"/>
    </source>
</evidence>
<reference evidence="2 3" key="1">
    <citation type="journal article" date="2018" name="Sci. Rep.">
        <title>Genomic signatures of local adaptation to the degree of environmental predictability in rotifers.</title>
        <authorList>
            <person name="Franch-Gras L."/>
            <person name="Hahn C."/>
            <person name="Garcia-Roger E.M."/>
            <person name="Carmona M.J."/>
            <person name="Serra M."/>
            <person name="Gomez A."/>
        </authorList>
    </citation>
    <scope>NUCLEOTIDE SEQUENCE [LARGE SCALE GENOMIC DNA]</scope>
    <source>
        <strain evidence="2">HYR1</strain>
    </source>
</reference>
<feature type="domain" description="EF-hand" evidence="1">
    <location>
        <begin position="73"/>
        <end position="108"/>
    </location>
</feature>
<dbReference type="InterPro" id="IPR002048">
    <property type="entry name" value="EF_hand_dom"/>
</dbReference>
<keyword evidence="3" id="KW-1185">Reference proteome</keyword>
<organism evidence="2 3">
    <name type="scientific">Brachionus plicatilis</name>
    <name type="common">Marine rotifer</name>
    <name type="synonym">Brachionus muelleri</name>
    <dbReference type="NCBI Taxonomy" id="10195"/>
    <lineage>
        <taxon>Eukaryota</taxon>
        <taxon>Metazoa</taxon>
        <taxon>Spiralia</taxon>
        <taxon>Gnathifera</taxon>
        <taxon>Rotifera</taxon>
        <taxon>Eurotatoria</taxon>
        <taxon>Monogononta</taxon>
        <taxon>Pseudotrocha</taxon>
        <taxon>Ploima</taxon>
        <taxon>Brachionidae</taxon>
        <taxon>Brachionus</taxon>
    </lineage>
</organism>
<gene>
    <name evidence="2" type="ORF">BpHYR1_051844</name>
</gene>
<evidence type="ECO:0000259" key="1">
    <source>
        <dbReference type="PROSITE" id="PS50222"/>
    </source>
</evidence>
<dbReference type="InterPro" id="IPR011992">
    <property type="entry name" value="EF-hand-dom_pair"/>
</dbReference>
<feature type="non-terminal residue" evidence="2">
    <location>
        <position position="126"/>
    </location>
</feature>
<accession>A0A3M7P393</accession>
<comment type="caution">
    <text evidence="2">The sequence shown here is derived from an EMBL/GenBank/DDBJ whole genome shotgun (WGS) entry which is preliminary data.</text>
</comment>
<dbReference type="Proteomes" id="UP000276133">
    <property type="component" value="Unassembled WGS sequence"/>
</dbReference>